<keyword evidence="5" id="KW-0460">Magnesium</keyword>
<dbReference type="GO" id="GO:0015074">
    <property type="term" value="P:DNA integration"/>
    <property type="evidence" value="ECO:0007669"/>
    <property type="project" value="UniProtKB-KW"/>
</dbReference>
<evidence type="ECO:0000256" key="8">
    <source>
        <dbReference type="ARBA" id="ARBA00022932"/>
    </source>
</evidence>
<gene>
    <name evidence="11" type="ORF">RchiOBHm_Chr1g0362001</name>
</gene>
<dbReference type="GO" id="GO:0016787">
    <property type="term" value="F:hydrolase activity"/>
    <property type="evidence" value="ECO:0007669"/>
    <property type="project" value="UniProtKB-KW"/>
</dbReference>
<dbReference type="AlphaFoldDB" id="A0A2P6SJ26"/>
<sequence length="107" mass="12467">MYLMNRHPTTVVQGMTPIEVWSGRKPNVNHLRVFGSICYAHIPKELRRKLDESSEKSVFMGYSSHTKSYRLYNLKKKKMIICKMFSSVRNHLGGLESRFSLATRCAR</sequence>
<comment type="caution">
    <text evidence="11">The sequence shown here is derived from an EMBL/GenBank/DDBJ whole genome shotgun (WGS) entry which is preliminary data.</text>
</comment>
<evidence type="ECO:0000256" key="3">
    <source>
        <dbReference type="ARBA" id="ARBA00022759"/>
    </source>
</evidence>
<evidence type="ECO:0000256" key="9">
    <source>
        <dbReference type="ARBA" id="ARBA00023172"/>
    </source>
</evidence>
<evidence type="ECO:0000256" key="1">
    <source>
        <dbReference type="ARBA" id="ARBA00022722"/>
    </source>
</evidence>
<dbReference type="GO" id="GO:0003964">
    <property type="term" value="F:RNA-directed DNA polymerase activity"/>
    <property type="evidence" value="ECO:0007669"/>
    <property type="project" value="UniProtKB-KW"/>
</dbReference>
<evidence type="ECO:0000256" key="7">
    <source>
        <dbReference type="ARBA" id="ARBA00022918"/>
    </source>
</evidence>
<name>A0A2P6SJ26_ROSCH</name>
<dbReference type="Pfam" id="PF25597">
    <property type="entry name" value="SH3_retrovirus"/>
    <property type="match status" value="1"/>
</dbReference>
<dbReference type="InterPro" id="IPR057670">
    <property type="entry name" value="SH3_retrovirus"/>
</dbReference>
<keyword evidence="11" id="KW-0808">Transferase</keyword>
<proteinExistence type="predicted"/>
<dbReference type="PANTHER" id="PTHR42648">
    <property type="entry name" value="TRANSPOSASE, PUTATIVE-RELATED"/>
    <property type="match status" value="1"/>
</dbReference>
<evidence type="ECO:0000256" key="2">
    <source>
        <dbReference type="ARBA" id="ARBA00022723"/>
    </source>
</evidence>
<dbReference type="PANTHER" id="PTHR42648:SF11">
    <property type="entry name" value="TRANSPOSON TY4-P GAG-POL POLYPROTEIN"/>
    <property type="match status" value="1"/>
</dbReference>
<evidence type="ECO:0000256" key="6">
    <source>
        <dbReference type="ARBA" id="ARBA00022908"/>
    </source>
</evidence>
<dbReference type="Proteomes" id="UP000238479">
    <property type="component" value="Chromosome 1"/>
</dbReference>
<keyword evidence="1" id="KW-0540">Nuclease</keyword>
<keyword evidence="7 11" id="KW-0695">RNA-directed DNA polymerase</keyword>
<dbReference type="GO" id="GO:0004519">
    <property type="term" value="F:endonuclease activity"/>
    <property type="evidence" value="ECO:0007669"/>
    <property type="project" value="UniProtKB-KW"/>
</dbReference>
<dbReference type="GO" id="GO:0003887">
    <property type="term" value="F:DNA-directed DNA polymerase activity"/>
    <property type="evidence" value="ECO:0007669"/>
    <property type="project" value="UniProtKB-KW"/>
</dbReference>
<protein>
    <submittedName>
        <fullName evidence="11">Putative RNA-directed DNA polymerase</fullName>
        <ecNumber evidence="11">2.7.7.49</ecNumber>
    </submittedName>
</protein>
<feature type="domain" description="Retroviral polymerase SH3-like" evidence="10">
    <location>
        <begin position="36"/>
        <end position="82"/>
    </location>
</feature>
<keyword evidence="6" id="KW-0229">DNA integration</keyword>
<evidence type="ECO:0000313" key="12">
    <source>
        <dbReference type="Proteomes" id="UP000238479"/>
    </source>
</evidence>
<evidence type="ECO:0000256" key="4">
    <source>
        <dbReference type="ARBA" id="ARBA00022801"/>
    </source>
</evidence>
<keyword evidence="11" id="KW-0548">Nucleotidyltransferase</keyword>
<dbReference type="GO" id="GO:0046872">
    <property type="term" value="F:metal ion binding"/>
    <property type="evidence" value="ECO:0007669"/>
    <property type="project" value="UniProtKB-KW"/>
</dbReference>
<dbReference type="EC" id="2.7.7.49" evidence="11"/>
<dbReference type="InterPro" id="IPR039537">
    <property type="entry name" value="Retrotran_Ty1/copia-like"/>
</dbReference>
<evidence type="ECO:0000259" key="10">
    <source>
        <dbReference type="Pfam" id="PF25597"/>
    </source>
</evidence>
<evidence type="ECO:0000256" key="5">
    <source>
        <dbReference type="ARBA" id="ARBA00022842"/>
    </source>
</evidence>
<keyword evidence="4" id="KW-0378">Hydrolase</keyword>
<accession>A0A2P6SJ26</accession>
<dbReference type="GO" id="GO:0006310">
    <property type="term" value="P:DNA recombination"/>
    <property type="evidence" value="ECO:0007669"/>
    <property type="project" value="UniProtKB-KW"/>
</dbReference>
<dbReference type="EMBL" id="PDCK01000039">
    <property type="protein sequence ID" value="PRQ58685.1"/>
    <property type="molecule type" value="Genomic_DNA"/>
</dbReference>
<keyword evidence="8" id="KW-0239">DNA-directed DNA polymerase</keyword>
<organism evidence="11 12">
    <name type="scientific">Rosa chinensis</name>
    <name type="common">China rose</name>
    <dbReference type="NCBI Taxonomy" id="74649"/>
    <lineage>
        <taxon>Eukaryota</taxon>
        <taxon>Viridiplantae</taxon>
        <taxon>Streptophyta</taxon>
        <taxon>Embryophyta</taxon>
        <taxon>Tracheophyta</taxon>
        <taxon>Spermatophyta</taxon>
        <taxon>Magnoliopsida</taxon>
        <taxon>eudicotyledons</taxon>
        <taxon>Gunneridae</taxon>
        <taxon>Pentapetalae</taxon>
        <taxon>rosids</taxon>
        <taxon>fabids</taxon>
        <taxon>Rosales</taxon>
        <taxon>Rosaceae</taxon>
        <taxon>Rosoideae</taxon>
        <taxon>Rosoideae incertae sedis</taxon>
        <taxon>Rosa</taxon>
    </lineage>
</organism>
<keyword evidence="3" id="KW-0255">Endonuclease</keyword>
<keyword evidence="9" id="KW-0233">DNA recombination</keyword>
<keyword evidence="2" id="KW-0479">Metal-binding</keyword>
<evidence type="ECO:0000313" key="11">
    <source>
        <dbReference type="EMBL" id="PRQ58685.1"/>
    </source>
</evidence>
<dbReference type="Gramene" id="PRQ58685">
    <property type="protein sequence ID" value="PRQ58685"/>
    <property type="gene ID" value="RchiOBHm_Chr1g0362001"/>
</dbReference>
<dbReference type="STRING" id="74649.A0A2P6SJ26"/>
<keyword evidence="12" id="KW-1185">Reference proteome</keyword>
<dbReference type="OMA" id="SARGIKC"/>
<reference evidence="11 12" key="1">
    <citation type="journal article" date="2018" name="Nat. Genet.">
        <title>The Rosa genome provides new insights in the design of modern roses.</title>
        <authorList>
            <person name="Bendahmane M."/>
        </authorList>
    </citation>
    <scope>NUCLEOTIDE SEQUENCE [LARGE SCALE GENOMIC DNA]</scope>
    <source>
        <strain evidence="12">cv. Old Blush</strain>
    </source>
</reference>